<dbReference type="RefSeq" id="WP_168048737.1">
    <property type="nucleotide sequence ID" value="NZ_JAATJM010000002.1"/>
</dbReference>
<proteinExistence type="predicted"/>
<keyword evidence="3" id="KW-1185">Reference proteome</keyword>
<feature type="transmembrane region" description="Helical" evidence="1">
    <location>
        <begin position="168"/>
        <end position="191"/>
    </location>
</feature>
<feature type="transmembrane region" description="Helical" evidence="1">
    <location>
        <begin position="96"/>
        <end position="115"/>
    </location>
</feature>
<evidence type="ECO:0000313" key="2">
    <source>
        <dbReference type="EMBL" id="NJC42488.1"/>
    </source>
</evidence>
<gene>
    <name evidence="2" type="ORF">GGQ87_002783</name>
</gene>
<accession>A0A7X6BNS5</accession>
<comment type="caution">
    <text evidence="2">The sequence shown here is derived from an EMBL/GenBank/DDBJ whole genome shotgun (WGS) entry which is preliminary data.</text>
</comment>
<dbReference type="EMBL" id="JAATJM010000002">
    <property type="protein sequence ID" value="NJC42488.1"/>
    <property type="molecule type" value="Genomic_DNA"/>
</dbReference>
<feature type="transmembrane region" description="Helical" evidence="1">
    <location>
        <begin position="17"/>
        <end position="38"/>
    </location>
</feature>
<feature type="transmembrane region" description="Helical" evidence="1">
    <location>
        <begin position="127"/>
        <end position="147"/>
    </location>
</feature>
<keyword evidence="1" id="KW-0472">Membrane</keyword>
<organism evidence="2 3">
    <name type="scientific">Brevundimonas alba</name>
    <dbReference type="NCBI Taxonomy" id="74314"/>
    <lineage>
        <taxon>Bacteria</taxon>
        <taxon>Pseudomonadati</taxon>
        <taxon>Pseudomonadota</taxon>
        <taxon>Alphaproteobacteria</taxon>
        <taxon>Caulobacterales</taxon>
        <taxon>Caulobacteraceae</taxon>
        <taxon>Brevundimonas</taxon>
    </lineage>
</organism>
<reference evidence="2 3" key="1">
    <citation type="submission" date="2020-03" db="EMBL/GenBank/DDBJ databases">
        <title>Genomic Encyclopedia of Type Strains, Phase IV (KMG-IV): sequencing the most valuable type-strain genomes for metagenomic binning, comparative biology and taxonomic classification.</title>
        <authorList>
            <person name="Goeker M."/>
        </authorList>
    </citation>
    <scope>NUCLEOTIDE SEQUENCE [LARGE SCALE GENOMIC DNA]</scope>
    <source>
        <strain evidence="2 3">DSM 4736</strain>
    </source>
</reference>
<dbReference type="AlphaFoldDB" id="A0A7X6BNS5"/>
<keyword evidence="1" id="KW-1133">Transmembrane helix</keyword>
<sequence length="226" mass="24003">MDEQELIKAKRARSRKFYGGLALVVIGLAAVATGGAFADQSGEAGTGAGFAVGLGAAFVLGGALVAWGARPGDTRWMLEASQTRRDRLQGQRARQLFLFPAVALLFAALAVEPVNRIVSGDQTFRDYLAVLLPVLYAWLTAAIAMGWDSQSRHNRQFLEDELTIVIRARAMTMAFLVLMVGTTVALGFALARPESGAVALMFALAAAGVTAGVRFAWLDREAGQDG</sequence>
<feature type="transmembrane region" description="Helical" evidence="1">
    <location>
        <begin position="50"/>
        <end position="69"/>
    </location>
</feature>
<protein>
    <submittedName>
        <fullName evidence="2">Uncharacterized protein</fullName>
    </submittedName>
</protein>
<feature type="transmembrane region" description="Helical" evidence="1">
    <location>
        <begin position="197"/>
        <end position="217"/>
    </location>
</feature>
<evidence type="ECO:0000313" key="3">
    <source>
        <dbReference type="Proteomes" id="UP000587415"/>
    </source>
</evidence>
<keyword evidence="1" id="KW-0812">Transmembrane</keyword>
<name>A0A7X6BNS5_9CAUL</name>
<dbReference type="Proteomes" id="UP000587415">
    <property type="component" value="Unassembled WGS sequence"/>
</dbReference>
<evidence type="ECO:0000256" key="1">
    <source>
        <dbReference type="SAM" id="Phobius"/>
    </source>
</evidence>